<gene>
    <name evidence="1" type="ORF">D9758_004160</name>
</gene>
<dbReference type="Gene3D" id="3.40.50.410">
    <property type="entry name" value="von Willebrand factor, type A domain"/>
    <property type="match status" value="1"/>
</dbReference>
<dbReference type="Proteomes" id="UP000559256">
    <property type="component" value="Unassembled WGS sequence"/>
</dbReference>
<protein>
    <recommendedName>
        <fullName evidence="3">VWFA domain-containing protein</fullName>
    </recommendedName>
</protein>
<dbReference type="InterPro" id="IPR036465">
    <property type="entry name" value="vWFA_dom_sf"/>
</dbReference>
<dbReference type="PANTHER" id="PTHR34706:SF1">
    <property type="entry name" value="VWFA DOMAIN-CONTAINING PROTEIN"/>
    <property type="match status" value="1"/>
</dbReference>
<dbReference type="PANTHER" id="PTHR34706">
    <property type="entry name" value="SLR1338 PROTEIN"/>
    <property type="match status" value="1"/>
</dbReference>
<name>A0A8H5GUN3_9AGAR</name>
<evidence type="ECO:0008006" key="3">
    <source>
        <dbReference type="Google" id="ProtNLM"/>
    </source>
</evidence>
<dbReference type="OrthoDB" id="2142040at2759"/>
<organism evidence="1 2">
    <name type="scientific">Tetrapyrgos nigripes</name>
    <dbReference type="NCBI Taxonomy" id="182062"/>
    <lineage>
        <taxon>Eukaryota</taxon>
        <taxon>Fungi</taxon>
        <taxon>Dikarya</taxon>
        <taxon>Basidiomycota</taxon>
        <taxon>Agaricomycotina</taxon>
        <taxon>Agaricomycetes</taxon>
        <taxon>Agaricomycetidae</taxon>
        <taxon>Agaricales</taxon>
        <taxon>Marasmiineae</taxon>
        <taxon>Marasmiaceae</taxon>
        <taxon>Tetrapyrgos</taxon>
    </lineage>
</organism>
<sequence>MSARYHCLIYSNSYHQARNALSELAEFAVKYDTDGIDIYFLNNSAVERNVRNPDDVRTLFNKIQPSGVTNIGTTLEKLISEYLDDLDEAEEKSGRAGMKKIKHVNYIVITDGEATDDPESVIVQAAKRLDSKFCPITQIGIQFVQIGPLQSAARFLAELDDALVRKHRIRDIVDTTRYSGKKLNAETLIKILVGGINRRVDAEGARVFRADHQGEEGLGKVIKS</sequence>
<dbReference type="AlphaFoldDB" id="A0A8H5GUN3"/>
<reference evidence="1 2" key="1">
    <citation type="journal article" date="2020" name="ISME J.">
        <title>Uncovering the hidden diversity of litter-decomposition mechanisms in mushroom-forming fungi.</title>
        <authorList>
            <person name="Floudas D."/>
            <person name="Bentzer J."/>
            <person name="Ahren D."/>
            <person name="Johansson T."/>
            <person name="Persson P."/>
            <person name="Tunlid A."/>
        </authorList>
    </citation>
    <scope>NUCLEOTIDE SEQUENCE [LARGE SCALE GENOMIC DNA]</scope>
    <source>
        <strain evidence="1 2">CBS 291.85</strain>
    </source>
</reference>
<comment type="caution">
    <text evidence="1">The sequence shown here is derived from an EMBL/GenBank/DDBJ whole genome shotgun (WGS) entry which is preliminary data.</text>
</comment>
<evidence type="ECO:0000313" key="1">
    <source>
        <dbReference type="EMBL" id="KAF5371324.1"/>
    </source>
</evidence>
<dbReference type="EMBL" id="JAACJM010000009">
    <property type="protein sequence ID" value="KAF5371324.1"/>
    <property type="molecule type" value="Genomic_DNA"/>
</dbReference>
<accession>A0A8H5GUN3</accession>
<proteinExistence type="predicted"/>
<dbReference type="SUPFAM" id="SSF53300">
    <property type="entry name" value="vWA-like"/>
    <property type="match status" value="1"/>
</dbReference>
<keyword evidence="2" id="KW-1185">Reference proteome</keyword>
<evidence type="ECO:0000313" key="2">
    <source>
        <dbReference type="Proteomes" id="UP000559256"/>
    </source>
</evidence>